<evidence type="ECO:0000256" key="2">
    <source>
        <dbReference type="ARBA" id="ARBA00022723"/>
    </source>
</evidence>
<protein>
    <recommendedName>
        <fullName evidence="5">CENP-V/GFA domain-containing protein</fullName>
    </recommendedName>
</protein>
<evidence type="ECO:0000256" key="3">
    <source>
        <dbReference type="ARBA" id="ARBA00022833"/>
    </source>
</evidence>
<feature type="domain" description="CENP-V/GFA" evidence="5">
    <location>
        <begin position="23"/>
        <end position="156"/>
    </location>
</feature>
<reference evidence="6" key="1">
    <citation type="journal article" date="2020" name="Stud. Mycol.">
        <title>101 Dothideomycetes genomes: a test case for predicting lifestyles and emergence of pathogens.</title>
        <authorList>
            <person name="Haridas S."/>
            <person name="Albert R."/>
            <person name="Binder M."/>
            <person name="Bloem J."/>
            <person name="Labutti K."/>
            <person name="Salamov A."/>
            <person name="Andreopoulos B."/>
            <person name="Baker S."/>
            <person name="Barry K."/>
            <person name="Bills G."/>
            <person name="Bluhm B."/>
            <person name="Cannon C."/>
            <person name="Castanera R."/>
            <person name="Culley D."/>
            <person name="Daum C."/>
            <person name="Ezra D."/>
            <person name="Gonzalez J."/>
            <person name="Henrissat B."/>
            <person name="Kuo A."/>
            <person name="Liang C."/>
            <person name="Lipzen A."/>
            <person name="Lutzoni F."/>
            <person name="Magnuson J."/>
            <person name="Mondo S."/>
            <person name="Nolan M."/>
            <person name="Ohm R."/>
            <person name="Pangilinan J."/>
            <person name="Park H.-J."/>
            <person name="Ramirez L."/>
            <person name="Alfaro M."/>
            <person name="Sun H."/>
            <person name="Tritt A."/>
            <person name="Yoshinaga Y."/>
            <person name="Zwiers L.-H."/>
            <person name="Turgeon B."/>
            <person name="Goodwin S."/>
            <person name="Spatafora J."/>
            <person name="Crous P."/>
            <person name="Grigoriev I."/>
        </authorList>
    </citation>
    <scope>NUCLEOTIDE SEQUENCE</scope>
    <source>
        <strain evidence="6">CBS 107.79</strain>
    </source>
</reference>
<keyword evidence="7" id="KW-1185">Reference proteome</keyword>
<keyword evidence="2" id="KW-0479">Metal-binding</keyword>
<dbReference type="SUPFAM" id="SSF51316">
    <property type="entry name" value="Mss4-like"/>
    <property type="match status" value="1"/>
</dbReference>
<sequence length="167" mass="18625">MAHKSNFTGDPNAHPISKFSNSMTGSCLCGSISVTIHDSELFSKPRGHLCHCANCRKVSGSFVSANMAIEKEKVTYEDKSGMIKTYEDYDTGSGNCMKRLFCGNCGSPIMSQPEIFPNMYIVKMGMFPRIPQPECESFAAHRHEWQGKHDGLEQYAFVRGQKKLGEE</sequence>
<dbReference type="GO" id="GO:0016846">
    <property type="term" value="F:carbon-sulfur lyase activity"/>
    <property type="evidence" value="ECO:0007669"/>
    <property type="project" value="InterPro"/>
</dbReference>
<dbReference type="PANTHER" id="PTHR33337:SF43">
    <property type="entry name" value="CENP-V_GFA DOMAIN-CONTAINING PROTEIN"/>
    <property type="match status" value="1"/>
</dbReference>
<comment type="similarity">
    <text evidence="1">Belongs to the Gfa family.</text>
</comment>
<dbReference type="GO" id="GO:0046872">
    <property type="term" value="F:metal ion binding"/>
    <property type="evidence" value="ECO:0007669"/>
    <property type="project" value="UniProtKB-KW"/>
</dbReference>
<evidence type="ECO:0000256" key="4">
    <source>
        <dbReference type="ARBA" id="ARBA00023239"/>
    </source>
</evidence>
<dbReference type="AlphaFoldDB" id="A0A6A5VQN5"/>
<gene>
    <name evidence="6" type="ORF">BU23DRAFT_577115</name>
</gene>
<organism evidence="6 7">
    <name type="scientific">Bimuria novae-zelandiae CBS 107.79</name>
    <dbReference type="NCBI Taxonomy" id="1447943"/>
    <lineage>
        <taxon>Eukaryota</taxon>
        <taxon>Fungi</taxon>
        <taxon>Dikarya</taxon>
        <taxon>Ascomycota</taxon>
        <taxon>Pezizomycotina</taxon>
        <taxon>Dothideomycetes</taxon>
        <taxon>Pleosporomycetidae</taxon>
        <taxon>Pleosporales</taxon>
        <taxon>Massarineae</taxon>
        <taxon>Didymosphaeriaceae</taxon>
        <taxon>Bimuria</taxon>
    </lineage>
</organism>
<name>A0A6A5VQN5_9PLEO</name>
<dbReference type="InterPro" id="IPR006913">
    <property type="entry name" value="CENP-V/GFA"/>
</dbReference>
<keyword evidence="4" id="KW-0456">Lyase</keyword>
<evidence type="ECO:0000313" key="7">
    <source>
        <dbReference type="Proteomes" id="UP000800036"/>
    </source>
</evidence>
<keyword evidence="3" id="KW-0862">Zinc</keyword>
<dbReference type="InterPro" id="IPR011057">
    <property type="entry name" value="Mss4-like_sf"/>
</dbReference>
<accession>A0A6A5VQN5</accession>
<dbReference type="Gene3D" id="3.90.1590.10">
    <property type="entry name" value="glutathione-dependent formaldehyde- activating enzyme (gfa)"/>
    <property type="match status" value="1"/>
</dbReference>
<dbReference type="EMBL" id="ML976659">
    <property type="protein sequence ID" value="KAF1978890.1"/>
    <property type="molecule type" value="Genomic_DNA"/>
</dbReference>
<dbReference type="Proteomes" id="UP000800036">
    <property type="component" value="Unassembled WGS sequence"/>
</dbReference>
<evidence type="ECO:0000259" key="5">
    <source>
        <dbReference type="PROSITE" id="PS51891"/>
    </source>
</evidence>
<proteinExistence type="inferred from homology"/>
<dbReference type="Pfam" id="PF04828">
    <property type="entry name" value="GFA"/>
    <property type="match status" value="1"/>
</dbReference>
<dbReference type="PANTHER" id="PTHR33337">
    <property type="entry name" value="GFA DOMAIN-CONTAINING PROTEIN"/>
    <property type="match status" value="1"/>
</dbReference>
<evidence type="ECO:0000256" key="1">
    <source>
        <dbReference type="ARBA" id="ARBA00005495"/>
    </source>
</evidence>
<dbReference type="OrthoDB" id="9985472at2759"/>
<dbReference type="PROSITE" id="PS51891">
    <property type="entry name" value="CENP_V_GFA"/>
    <property type="match status" value="1"/>
</dbReference>
<evidence type="ECO:0000313" key="6">
    <source>
        <dbReference type="EMBL" id="KAF1978890.1"/>
    </source>
</evidence>